<keyword evidence="1" id="KW-0812">Transmembrane</keyword>
<keyword evidence="1" id="KW-0472">Membrane</keyword>
<accession>A0A8S5T5R1</accession>
<evidence type="ECO:0000313" key="2">
    <source>
        <dbReference type="EMBL" id="DAF58582.1"/>
    </source>
</evidence>
<organism evidence="2">
    <name type="scientific">Siphoviridae sp. ctGpg14</name>
    <dbReference type="NCBI Taxonomy" id="2827824"/>
    <lineage>
        <taxon>Viruses</taxon>
        <taxon>Duplodnaviria</taxon>
        <taxon>Heunggongvirae</taxon>
        <taxon>Uroviricota</taxon>
        <taxon>Caudoviricetes</taxon>
    </lineage>
</organism>
<reference evidence="2" key="1">
    <citation type="journal article" date="2021" name="Proc. Natl. Acad. Sci. U.S.A.">
        <title>A Catalog of Tens of Thousands of Viruses from Human Metagenomes Reveals Hidden Associations with Chronic Diseases.</title>
        <authorList>
            <person name="Tisza M.J."/>
            <person name="Buck C.B."/>
        </authorList>
    </citation>
    <scope>NUCLEOTIDE SEQUENCE</scope>
    <source>
        <strain evidence="2">CtGpg14</strain>
    </source>
</reference>
<sequence>MLPLFLKICAENGDFQKFRQTLCIFTVTNWVKKGYFWGFFGLFLAYFGVICYHFY</sequence>
<name>A0A8S5T5R1_9CAUD</name>
<evidence type="ECO:0000256" key="1">
    <source>
        <dbReference type="SAM" id="Phobius"/>
    </source>
</evidence>
<keyword evidence="1" id="KW-1133">Transmembrane helix</keyword>
<protein>
    <submittedName>
        <fullName evidence="2">Uncharacterized protein</fullName>
    </submittedName>
</protein>
<dbReference type="EMBL" id="BK032756">
    <property type="protein sequence ID" value="DAF58582.1"/>
    <property type="molecule type" value="Genomic_DNA"/>
</dbReference>
<feature type="transmembrane region" description="Helical" evidence="1">
    <location>
        <begin position="35"/>
        <end position="54"/>
    </location>
</feature>
<proteinExistence type="predicted"/>